<keyword evidence="14" id="KW-1185">Reference proteome</keyword>
<evidence type="ECO:0000256" key="8">
    <source>
        <dbReference type="ARBA" id="ARBA00023180"/>
    </source>
</evidence>
<dbReference type="GO" id="GO:0005615">
    <property type="term" value="C:extracellular space"/>
    <property type="evidence" value="ECO:0007669"/>
    <property type="project" value="TreeGrafter"/>
</dbReference>
<evidence type="ECO:0000256" key="1">
    <source>
        <dbReference type="ARBA" id="ARBA00004498"/>
    </source>
</evidence>
<dbReference type="GO" id="GO:0005109">
    <property type="term" value="F:frizzled binding"/>
    <property type="evidence" value="ECO:0007669"/>
    <property type="project" value="TreeGrafter"/>
</dbReference>
<evidence type="ECO:0000256" key="6">
    <source>
        <dbReference type="ARBA" id="ARBA00022687"/>
    </source>
</evidence>
<keyword evidence="8" id="KW-0325">Glycoprotein</keyword>
<dbReference type="InParanoid" id="H2Y6C2"/>
<evidence type="ECO:0000313" key="13">
    <source>
        <dbReference type="Ensembl" id="ENSCSAVP00000000870.1"/>
    </source>
</evidence>
<accession>H2Y6C2</accession>
<keyword evidence="3 11" id="KW-0217">Developmental protein</keyword>
<dbReference type="InterPro" id="IPR005817">
    <property type="entry name" value="Wnt"/>
</dbReference>
<keyword evidence="9" id="KW-0449">Lipoprotein</keyword>
<reference evidence="13" key="3">
    <citation type="submission" date="2025-09" db="UniProtKB">
        <authorList>
            <consortium name="Ensembl"/>
        </authorList>
    </citation>
    <scope>IDENTIFICATION</scope>
</reference>
<comment type="subcellular location">
    <subcellularLocation>
        <location evidence="1 11">Secreted</location>
        <location evidence="1 11">Extracellular space</location>
        <location evidence="1 11">Extracellular matrix</location>
    </subcellularLocation>
</comment>
<dbReference type="GO" id="GO:0030182">
    <property type="term" value="P:neuron differentiation"/>
    <property type="evidence" value="ECO:0007669"/>
    <property type="project" value="TreeGrafter"/>
</dbReference>
<dbReference type="Pfam" id="PF00110">
    <property type="entry name" value="wnt"/>
    <property type="match status" value="1"/>
</dbReference>
<evidence type="ECO:0000256" key="3">
    <source>
        <dbReference type="ARBA" id="ARBA00022473"/>
    </source>
</evidence>
<evidence type="ECO:0000256" key="5">
    <source>
        <dbReference type="ARBA" id="ARBA00022530"/>
    </source>
</evidence>
<keyword evidence="4" id="KW-0964">Secreted</keyword>
<evidence type="ECO:0000256" key="4">
    <source>
        <dbReference type="ARBA" id="ARBA00022525"/>
    </source>
</evidence>
<evidence type="ECO:0000256" key="2">
    <source>
        <dbReference type="ARBA" id="ARBA00005683"/>
    </source>
</evidence>
<keyword evidence="12" id="KW-0812">Transmembrane</keyword>
<protein>
    <recommendedName>
        <fullName evidence="11">Protein Wnt</fullName>
    </recommendedName>
</protein>
<organism evidence="13 14">
    <name type="scientific">Ciona savignyi</name>
    <name type="common">Pacific transparent sea squirt</name>
    <dbReference type="NCBI Taxonomy" id="51511"/>
    <lineage>
        <taxon>Eukaryota</taxon>
        <taxon>Metazoa</taxon>
        <taxon>Chordata</taxon>
        <taxon>Tunicata</taxon>
        <taxon>Ascidiacea</taxon>
        <taxon>Phlebobranchia</taxon>
        <taxon>Cionidae</taxon>
        <taxon>Ciona</taxon>
    </lineage>
</organism>
<dbReference type="FunCoup" id="H2Y6C2">
    <property type="interactions" value="22"/>
</dbReference>
<proteinExistence type="inferred from homology"/>
<dbReference type="SMART" id="SM00097">
    <property type="entry name" value="WNT1"/>
    <property type="match status" value="1"/>
</dbReference>
<comment type="similarity">
    <text evidence="2 11">Belongs to the Wnt family.</text>
</comment>
<dbReference type="GO" id="GO:0060070">
    <property type="term" value="P:canonical Wnt signaling pathway"/>
    <property type="evidence" value="ECO:0007669"/>
    <property type="project" value="TreeGrafter"/>
</dbReference>
<dbReference type="InterPro" id="IPR018161">
    <property type="entry name" value="Wnt_CS"/>
</dbReference>
<dbReference type="eggNOG" id="KOG3913">
    <property type="taxonomic scope" value="Eukaryota"/>
</dbReference>
<dbReference type="STRING" id="51511.ENSCSAVP00000000870"/>
<evidence type="ECO:0000256" key="7">
    <source>
        <dbReference type="ARBA" id="ARBA00023157"/>
    </source>
</evidence>
<dbReference type="OMA" id="ELNSCGC"/>
<dbReference type="HOGENOM" id="CLU_033039_0_1_1"/>
<dbReference type="PRINTS" id="PR01349">
    <property type="entry name" value="WNTPROTEIN"/>
</dbReference>
<keyword evidence="12" id="KW-1133">Transmembrane helix</keyword>
<reference evidence="14" key="1">
    <citation type="submission" date="2003-08" db="EMBL/GenBank/DDBJ databases">
        <authorList>
            <person name="Birren B."/>
            <person name="Nusbaum C."/>
            <person name="Abebe A."/>
            <person name="Abouelleil A."/>
            <person name="Adekoya E."/>
            <person name="Ait-zahra M."/>
            <person name="Allen N."/>
            <person name="Allen T."/>
            <person name="An P."/>
            <person name="Anderson M."/>
            <person name="Anderson S."/>
            <person name="Arachchi H."/>
            <person name="Armbruster J."/>
            <person name="Bachantsang P."/>
            <person name="Baldwin J."/>
            <person name="Barry A."/>
            <person name="Bayul T."/>
            <person name="Blitshsteyn B."/>
            <person name="Bloom T."/>
            <person name="Blye J."/>
            <person name="Boguslavskiy L."/>
            <person name="Borowsky M."/>
            <person name="Boukhgalter B."/>
            <person name="Brunache A."/>
            <person name="Butler J."/>
            <person name="Calixte N."/>
            <person name="Calvo S."/>
            <person name="Camarata J."/>
            <person name="Campo K."/>
            <person name="Chang J."/>
            <person name="Cheshatsang Y."/>
            <person name="Citroen M."/>
            <person name="Collymore A."/>
            <person name="Considine T."/>
            <person name="Cook A."/>
            <person name="Cooke P."/>
            <person name="Corum B."/>
            <person name="Cuomo C."/>
            <person name="David R."/>
            <person name="Dawoe T."/>
            <person name="Degray S."/>
            <person name="Dodge S."/>
            <person name="Dooley K."/>
            <person name="Dorje P."/>
            <person name="Dorjee K."/>
            <person name="Dorris L."/>
            <person name="Duffey N."/>
            <person name="Dupes A."/>
            <person name="Elkins T."/>
            <person name="Engels R."/>
            <person name="Erickson J."/>
            <person name="Farina A."/>
            <person name="Faro S."/>
            <person name="Ferreira P."/>
            <person name="Fischer H."/>
            <person name="Fitzgerald M."/>
            <person name="Foley K."/>
            <person name="Gage D."/>
            <person name="Galagan J."/>
            <person name="Gearin G."/>
            <person name="Gnerre S."/>
            <person name="Gnirke A."/>
            <person name="Goyette A."/>
            <person name="Graham J."/>
            <person name="Grandbois E."/>
            <person name="Gyaltsen K."/>
            <person name="Hafez N."/>
            <person name="Hagopian D."/>
            <person name="Hagos B."/>
            <person name="Hall J."/>
            <person name="Hatcher B."/>
            <person name="Heller A."/>
            <person name="Higgins H."/>
            <person name="Honan T."/>
            <person name="Horn A."/>
            <person name="Houde N."/>
            <person name="Hughes L."/>
            <person name="Hulme W."/>
            <person name="Husby E."/>
            <person name="Iliev I."/>
            <person name="Jaffe D."/>
            <person name="Jones C."/>
            <person name="Kamal M."/>
            <person name="Kamat A."/>
            <person name="Kamvysselis M."/>
            <person name="Karlsson E."/>
            <person name="Kells C."/>
            <person name="Kieu A."/>
            <person name="Kisner P."/>
            <person name="Kodira C."/>
            <person name="Kulbokas E."/>
            <person name="Labutti K."/>
            <person name="Lama D."/>
            <person name="Landers T."/>
            <person name="Leger J."/>
            <person name="Levine S."/>
            <person name="Lewis D."/>
            <person name="Lewis T."/>
            <person name="Lindblad-toh K."/>
            <person name="Liu X."/>
            <person name="Lokyitsang T."/>
            <person name="Lokyitsang Y."/>
            <person name="Lucien O."/>
            <person name="Lui A."/>
            <person name="Ma L.J."/>
            <person name="Mabbitt R."/>
            <person name="Macdonald J."/>
            <person name="Maclean C."/>
            <person name="Major J."/>
            <person name="Manning J."/>
            <person name="Marabella R."/>
            <person name="Maru K."/>
            <person name="Matthews C."/>
            <person name="Mauceli E."/>
            <person name="Mccarthy M."/>
            <person name="Mcdonough S."/>
            <person name="Mcghee T."/>
            <person name="Meldrim J."/>
            <person name="Meneus L."/>
            <person name="Mesirov J."/>
            <person name="Mihalev A."/>
            <person name="Mihova T."/>
            <person name="Mikkelsen T."/>
            <person name="Mlenga V."/>
            <person name="Moru K."/>
            <person name="Mozes J."/>
            <person name="Mulrain L."/>
            <person name="Munson G."/>
            <person name="Naylor J."/>
            <person name="Newes C."/>
            <person name="Nguyen C."/>
            <person name="Nguyen N."/>
            <person name="Nguyen T."/>
            <person name="Nicol R."/>
            <person name="Nielsen C."/>
            <person name="Nizzari M."/>
            <person name="Norbu C."/>
            <person name="Norbu N."/>
            <person name="O'donnell P."/>
            <person name="Okoawo O."/>
            <person name="O'leary S."/>
            <person name="Omotosho B."/>
            <person name="O'neill K."/>
            <person name="Osman S."/>
            <person name="Parker S."/>
            <person name="Perrin D."/>
            <person name="Phunkhang P."/>
            <person name="Piqani B."/>
            <person name="Purcell S."/>
            <person name="Rachupka T."/>
            <person name="Ramasamy U."/>
            <person name="Rameau R."/>
            <person name="Ray V."/>
            <person name="Raymond C."/>
            <person name="Retta R."/>
            <person name="Richardson S."/>
            <person name="Rise C."/>
            <person name="Rodriguez J."/>
            <person name="Rogers J."/>
            <person name="Rogov P."/>
            <person name="Rutman M."/>
            <person name="Schupbach R."/>
            <person name="Seaman C."/>
            <person name="Settipalli S."/>
            <person name="Sharpe T."/>
            <person name="Sheridan J."/>
            <person name="Sherpa N."/>
            <person name="Shi J."/>
            <person name="Smirnov S."/>
            <person name="Smith C."/>
            <person name="Sougnez C."/>
            <person name="Spencer B."/>
            <person name="Stalker J."/>
            <person name="Stange-thomann N."/>
            <person name="Stavropoulos S."/>
            <person name="Stetson K."/>
            <person name="Stone C."/>
            <person name="Stone S."/>
            <person name="Stubbs M."/>
            <person name="Talamas J."/>
            <person name="Tchuinga P."/>
            <person name="Tenzing P."/>
            <person name="Tesfaye S."/>
            <person name="Theodore J."/>
            <person name="Thoulutsang Y."/>
            <person name="Topham K."/>
            <person name="Towey S."/>
            <person name="Tsamla T."/>
            <person name="Tsomo N."/>
            <person name="Vallee D."/>
            <person name="Vassiliev H."/>
            <person name="Venkataraman V."/>
            <person name="Vinson J."/>
            <person name="Vo A."/>
            <person name="Wade C."/>
            <person name="Wang S."/>
            <person name="Wangchuk T."/>
            <person name="Wangdi T."/>
            <person name="Whittaker C."/>
            <person name="Wilkinson J."/>
            <person name="Wu Y."/>
            <person name="Wyman D."/>
            <person name="Yadav S."/>
            <person name="Yang S."/>
            <person name="Yang X."/>
            <person name="Yeager S."/>
            <person name="Yee E."/>
            <person name="Young G."/>
            <person name="Zainoun J."/>
            <person name="Zembeck L."/>
            <person name="Zimmer A."/>
            <person name="Zody M."/>
            <person name="Lander E."/>
        </authorList>
    </citation>
    <scope>NUCLEOTIDE SEQUENCE [LARGE SCALE GENOMIC DNA]</scope>
</reference>
<dbReference type="Proteomes" id="UP000007875">
    <property type="component" value="Unassembled WGS sequence"/>
</dbReference>
<dbReference type="Ensembl" id="ENSCSAVT00000000879.1">
    <property type="protein sequence ID" value="ENSCSAVP00000000870.1"/>
    <property type="gene ID" value="ENSCSAVG00000000498.1"/>
</dbReference>
<sequence length="360" mass="40232">MEHKAGRPQSSYSMLILCLMLQVTTPTSSYWWSIATRPMMDALVLGTRPICGQLEGLSRNQRALCQRYASHMPYVSEGAGIGINECKWQFRGQRWNCSTVDDSSVFGKVLKIGSKETAFTYAISAAGVVVAVARACKNEQLRECGCSNVARPDGLDPSWRWGGCGDNTEYAYGFAREFIDARERDNISPKRRKDRARKAMNMHNNEAGRMVVVRSATPTCKCHGVSGSCSLKTCWMQIPGFREIGDELMRTYTDGVEVRATSGGQLRPRRTNEEVTRTSLVFLDSSPDYCNRNRRTGVAGTKGRKCEKHSSGPEGCGLLCCGRGSRTYSVRVVEKCECFEWCCKVKCKKCQRVVQRHVCK</sequence>
<dbReference type="PROSITE" id="PS00246">
    <property type="entry name" value="WNT1"/>
    <property type="match status" value="1"/>
</dbReference>
<keyword evidence="6 11" id="KW-0879">Wnt signaling pathway</keyword>
<keyword evidence="5" id="KW-0272">Extracellular matrix</keyword>
<feature type="transmembrane region" description="Helical" evidence="12">
    <location>
        <begin position="12"/>
        <end position="32"/>
    </location>
</feature>
<dbReference type="PANTHER" id="PTHR12027">
    <property type="entry name" value="WNT RELATED"/>
    <property type="match status" value="1"/>
</dbReference>
<dbReference type="Gene3D" id="3.30.2460.20">
    <property type="match status" value="1"/>
</dbReference>
<evidence type="ECO:0000313" key="14">
    <source>
        <dbReference type="Proteomes" id="UP000007875"/>
    </source>
</evidence>
<evidence type="ECO:0000256" key="10">
    <source>
        <dbReference type="ARBA" id="ARBA00037729"/>
    </source>
</evidence>
<keyword evidence="7" id="KW-1015">Disulfide bond</keyword>
<dbReference type="GO" id="GO:0045165">
    <property type="term" value="P:cell fate commitment"/>
    <property type="evidence" value="ECO:0007669"/>
    <property type="project" value="TreeGrafter"/>
</dbReference>
<reference evidence="13" key="2">
    <citation type="submission" date="2025-08" db="UniProtKB">
        <authorList>
            <consortium name="Ensembl"/>
        </authorList>
    </citation>
    <scope>IDENTIFICATION</scope>
</reference>
<dbReference type="GeneTree" id="ENSGT00940000169151"/>
<name>H2Y6C2_CIOSA</name>
<dbReference type="InterPro" id="IPR043158">
    <property type="entry name" value="Wnt_C"/>
</dbReference>
<dbReference type="FunFam" id="3.30.2460.20:FF:000001">
    <property type="entry name" value="Wnt homolog"/>
    <property type="match status" value="1"/>
</dbReference>
<evidence type="ECO:0000256" key="12">
    <source>
        <dbReference type="SAM" id="Phobius"/>
    </source>
</evidence>
<evidence type="ECO:0000256" key="11">
    <source>
        <dbReference type="RuleBase" id="RU003500"/>
    </source>
</evidence>
<keyword evidence="12" id="KW-0472">Membrane</keyword>
<dbReference type="PANTHER" id="PTHR12027:SF77">
    <property type="entry name" value="PROTEIN WNT-5"/>
    <property type="match status" value="1"/>
</dbReference>
<dbReference type="GO" id="GO:0005125">
    <property type="term" value="F:cytokine activity"/>
    <property type="evidence" value="ECO:0007669"/>
    <property type="project" value="TreeGrafter"/>
</dbReference>
<dbReference type="AlphaFoldDB" id="H2Y6C2"/>
<comment type="function">
    <text evidence="10">Ligand for members of the frizzled family of seven transmembrane receptors. Probable developmental protein. May be a signaling molecule which affects the development of discrete regions of tissues. Is likely to signal over only few cell diameters.</text>
</comment>
<evidence type="ECO:0000256" key="9">
    <source>
        <dbReference type="ARBA" id="ARBA00023288"/>
    </source>
</evidence>